<reference evidence="3" key="2">
    <citation type="submission" date="2023-07" db="EMBL/GenBank/DDBJ databases">
        <authorList>
            <person name="Shen H."/>
        </authorList>
    </citation>
    <scope>NUCLEOTIDE SEQUENCE</scope>
    <source>
        <strain evidence="3">TNR-22</strain>
    </source>
</reference>
<accession>A0ABT8YID6</accession>
<sequence length="127" mass="13450">MKKLATKLIVASILVSAAAMPGTALAGNLYGAIAYSQQTKNYSWATDFATQEAAEAAAMDECYNKASDCRITTWFQNACGALAVGEDGGWGSHWGKNFRQAQNKALSACNGSSYNCEVVITKCVSGY</sequence>
<keyword evidence="4" id="KW-1185">Reference proteome</keyword>
<protein>
    <submittedName>
        <fullName evidence="3">DUF4189 domain-containing protein</fullName>
    </submittedName>
</protein>
<reference evidence="3" key="1">
    <citation type="journal article" date="2015" name="Int. J. Syst. Evol. Microbiol.">
        <title>Rhizobium alvei sp. nov., isolated from a freshwater river.</title>
        <authorList>
            <person name="Sheu S.Y."/>
            <person name="Huang H.W."/>
            <person name="Young C.C."/>
            <person name="Chen W.M."/>
        </authorList>
    </citation>
    <scope>NUCLEOTIDE SEQUENCE</scope>
    <source>
        <strain evidence="3">TNR-22</strain>
    </source>
</reference>
<feature type="chain" id="PRO_5045919286" evidence="1">
    <location>
        <begin position="27"/>
        <end position="127"/>
    </location>
</feature>
<evidence type="ECO:0000313" key="4">
    <source>
        <dbReference type="Proteomes" id="UP001174932"/>
    </source>
</evidence>
<keyword evidence="1" id="KW-0732">Signal</keyword>
<evidence type="ECO:0000259" key="2">
    <source>
        <dbReference type="Pfam" id="PF13827"/>
    </source>
</evidence>
<feature type="signal peptide" evidence="1">
    <location>
        <begin position="1"/>
        <end position="26"/>
    </location>
</feature>
<dbReference type="InterPro" id="IPR025240">
    <property type="entry name" value="DUF4189"/>
</dbReference>
<feature type="domain" description="DUF4189" evidence="2">
    <location>
        <begin position="30"/>
        <end position="123"/>
    </location>
</feature>
<evidence type="ECO:0000256" key="1">
    <source>
        <dbReference type="SAM" id="SignalP"/>
    </source>
</evidence>
<comment type="caution">
    <text evidence="3">The sequence shown here is derived from an EMBL/GenBank/DDBJ whole genome shotgun (WGS) entry which is preliminary data.</text>
</comment>
<dbReference type="Proteomes" id="UP001174932">
    <property type="component" value="Unassembled WGS sequence"/>
</dbReference>
<evidence type="ECO:0000313" key="3">
    <source>
        <dbReference type="EMBL" id="MDO6963408.1"/>
    </source>
</evidence>
<dbReference type="Pfam" id="PF13827">
    <property type="entry name" value="DUF4189"/>
    <property type="match status" value="1"/>
</dbReference>
<name>A0ABT8YID6_9HYPH</name>
<gene>
    <name evidence="3" type="ORF">Q4481_05525</name>
</gene>
<dbReference type="RefSeq" id="WP_304375317.1">
    <property type="nucleotide sequence ID" value="NZ_JAUOZU010000005.1"/>
</dbReference>
<proteinExistence type="predicted"/>
<dbReference type="EMBL" id="JAUOZU010000005">
    <property type="protein sequence ID" value="MDO6963408.1"/>
    <property type="molecule type" value="Genomic_DNA"/>
</dbReference>
<organism evidence="3 4">
    <name type="scientific">Rhizobium alvei</name>
    <dbReference type="NCBI Taxonomy" id="1132659"/>
    <lineage>
        <taxon>Bacteria</taxon>
        <taxon>Pseudomonadati</taxon>
        <taxon>Pseudomonadota</taxon>
        <taxon>Alphaproteobacteria</taxon>
        <taxon>Hyphomicrobiales</taxon>
        <taxon>Rhizobiaceae</taxon>
        <taxon>Rhizobium/Agrobacterium group</taxon>
        <taxon>Rhizobium</taxon>
    </lineage>
</organism>